<evidence type="ECO:0000256" key="4">
    <source>
        <dbReference type="ARBA" id="ARBA00022801"/>
    </source>
</evidence>
<evidence type="ECO:0000256" key="1">
    <source>
        <dbReference type="ARBA" id="ARBA00004127"/>
    </source>
</evidence>
<sequence length="342" mass="38823">MAKGALKLFTIAIGTILYACGTSVHAIFPYNEAFRPDSLKSINEQQDLTGSTFLMMMVSSSIMLVLIFYLLSTVVNILKLFVLISGSTSLSFVLWDWFFWVFRPRLAKYATYTTYAVSIFLTILWYFTEHWLLTNFIVFCFIVTAISLIKIRRLQVILMVGIGFLIFDVYWVFLSPLLFGKSVMEVAAKTAAPHIPAAMTTRDSDGGMSLLGAGDIMLPGTVLDFFLRFDCAYPESRSNLFEVAFFGYIVGVAVAWIMSFVMQRGQPALLWIFPSVLIPTLIQAWRKRVIRVLWKEGTDKFDNFEKREGKGNDENGSLNEKCEENVDFDEGLKIDVNFEEAL</sequence>
<dbReference type="PANTHER" id="PTHR12174">
    <property type="entry name" value="SIGNAL PEPTIDE PEPTIDASE"/>
    <property type="match status" value="1"/>
</dbReference>
<dbReference type="OrthoDB" id="29661at2759"/>
<organism evidence="8 9">
    <name type="scientific">Tritrichomonas foetus</name>
    <dbReference type="NCBI Taxonomy" id="1144522"/>
    <lineage>
        <taxon>Eukaryota</taxon>
        <taxon>Metamonada</taxon>
        <taxon>Parabasalia</taxon>
        <taxon>Tritrichomonadida</taxon>
        <taxon>Tritrichomonadidae</taxon>
        <taxon>Tritrichomonas</taxon>
    </lineage>
</organism>
<feature type="transmembrane region" description="Helical" evidence="7">
    <location>
        <begin position="6"/>
        <end position="28"/>
    </location>
</feature>
<feature type="transmembrane region" description="Helical" evidence="7">
    <location>
        <begin position="133"/>
        <end position="149"/>
    </location>
</feature>
<dbReference type="GO" id="GO:0012505">
    <property type="term" value="C:endomembrane system"/>
    <property type="evidence" value="ECO:0007669"/>
    <property type="project" value="UniProtKB-SubCell"/>
</dbReference>
<evidence type="ECO:0000256" key="5">
    <source>
        <dbReference type="ARBA" id="ARBA00022989"/>
    </source>
</evidence>
<evidence type="ECO:0008006" key="10">
    <source>
        <dbReference type="Google" id="ProtNLM"/>
    </source>
</evidence>
<evidence type="ECO:0000256" key="2">
    <source>
        <dbReference type="ARBA" id="ARBA00006859"/>
    </source>
</evidence>
<dbReference type="GeneID" id="94839708"/>
<feature type="transmembrane region" description="Helical" evidence="7">
    <location>
        <begin position="156"/>
        <end position="174"/>
    </location>
</feature>
<dbReference type="VEuPathDB" id="TrichDB:TRFO_26537"/>
<dbReference type="InterPro" id="IPR007369">
    <property type="entry name" value="Peptidase_A22B_SPP"/>
</dbReference>
<evidence type="ECO:0000313" key="9">
    <source>
        <dbReference type="Proteomes" id="UP000179807"/>
    </source>
</evidence>
<keyword evidence="3 7" id="KW-0812">Transmembrane</keyword>
<dbReference type="PROSITE" id="PS51257">
    <property type="entry name" value="PROKAR_LIPOPROTEIN"/>
    <property type="match status" value="1"/>
</dbReference>
<keyword evidence="6 7" id="KW-0472">Membrane</keyword>
<name>A0A1J4K2H8_9EUKA</name>
<dbReference type="SMART" id="SM00730">
    <property type="entry name" value="PSN"/>
    <property type="match status" value="1"/>
</dbReference>
<dbReference type="EMBL" id="MLAK01000750">
    <property type="protein sequence ID" value="OHT05649.1"/>
    <property type="molecule type" value="Genomic_DNA"/>
</dbReference>
<protein>
    <recommendedName>
        <fullName evidence="10">Clan AD, family A22, presenilin-like aspartic peptidase</fullName>
    </recommendedName>
</protein>
<dbReference type="AlphaFoldDB" id="A0A1J4K2H8"/>
<dbReference type="GO" id="GO:0042500">
    <property type="term" value="F:aspartic endopeptidase activity, intramembrane cleaving"/>
    <property type="evidence" value="ECO:0007669"/>
    <property type="project" value="InterPro"/>
</dbReference>
<evidence type="ECO:0000313" key="8">
    <source>
        <dbReference type="EMBL" id="OHT05649.1"/>
    </source>
</evidence>
<comment type="caution">
    <text evidence="8">The sequence shown here is derived from an EMBL/GenBank/DDBJ whole genome shotgun (WGS) entry which is preliminary data.</text>
</comment>
<keyword evidence="4" id="KW-0378">Hydrolase</keyword>
<dbReference type="RefSeq" id="XP_068358785.1">
    <property type="nucleotide sequence ID" value="XM_068505004.1"/>
</dbReference>
<dbReference type="Pfam" id="PF04258">
    <property type="entry name" value="Peptidase_A22B"/>
    <property type="match status" value="1"/>
</dbReference>
<reference evidence="8" key="1">
    <citation type="submission" date="2016-10" db="EMBL/GenBank/DDBJ databases">
        <authorList>
            <person name="Benchimol M."/>
            <person name="Almeida L.G."/>
            <person name="Vasconcelos A.T."/>
            <person name="Perreira-Neves A."/>
            <person name="Rosa I.A."/>
            <person name="Tasca T."/>
            <person name="Bogo M.R."/>
            <person name="de Souza W."/>
        </authorList>
    </citation>
    <scope>NUCLEOTIDE SEQUENCE [LARGE SCALE GENOMIC DNA]</scope>
    <source>
        <strain evidence="8">K</strain>
    </source>
</reference>
<evidence type="ECO:0000256" key="7">
    <source>
        <dbReference type="SAM" id="Phobius"/>
    </source>
</evidence>
<comment type="similarity">
    <text evidence="2">Belongs to the peptidase A22B family.</text>
</comment>
<dbReference type="InterPro" id="IPR006639">
    <property type="entry name" value="Preselin/SPP"/>
</dbReference>
<evidence type="ECO:0000256" key="3">
    <source>
        <dbReference type="ARBA" id="ARBA00022692"/>
    </source>
</evidence>
<dbReference type="GO" id="GO:0016020">
    <property type="term" value="C:membrane"/>
    <property type="evidence" value="ECO:0007669"/>
    <property type="project" value="InterPro"/>
</dbReference>
<feature type="transmembrane region" description="Helical" evidence="7">
    <location>
        <begin position="77"/>
        <end position="102"/>
    </location>
</feature>
<accession>A0A1J4K2H8</accession>
<feature type="transmembrane region" description="Helical" evidence="7">
    <location>
        <begin position="48"/>
        <end position="71"/>
    </location>
</feature>
<comment type="subcellular location">
    <subcellularLocation>
        <location evidence="1">Endomembrane system</location>
        <topology evidence="1">Multi-pass membrane protein</topology>
    </subcellularLocation>
</comment>
<feature type="transmembrane region" description="Helical" evidence="7">
    <location>
        <begin position="208"/>
        <end position="227"/>
    </location>
</feature>
<feature type="transmembrane region" description="Helical" evidence="7">
    <location>
        <begin position="109"/>
        <end position="127"/>
    </location>
</feature>
<keyword evidence="5 7" id="KW-1133">Transmembrane helix</keyword>
<gene>
    <name evidence="8" type="ORF">TRFO_26537</name>
</gene>
<feature type="transmembrane region" description="Helical" evidence="7">
    <location>
        <begin position="239"/>
        <end position="262"/>
    </location>
</feature>
<proteinExistence type="inferred from homology"/>
<dbReference type="Proteomes" id="UP000179807">
    <property type="component" value="Unassembled WGS sequence"/>
</dbReference>
<feature type="transmembrane region" description="Helical" evidence="7">
    <location>
        <begin position="268"/>
        <end position="285"/>
    </location>
</feature>
<dbReference type="PANTHER" id="PTHR12174:SF103">
    <property type="entry name" value="INTRAMEMBRANE PROTEASE (IMPAS) FAMILY"/>
    <property type="match status" value="1"/>
</dbReference>
<keyword evidence="9" id="KW-1185">Reference proteome</keyword>
<evidence type="ECO:0000256" key="6">
    <source>
        <dbReference type="ARBA" id="ARBA00023136"/>
    </source>
</evidence>